<feature type="compositionally biased region" description="Basic and acidic residues" evidence="8">
    <location>
        <begin position="492"/>
        <end position="506"/>
    </location>
</feature>
<dbReference type="OrthoDB" id="296561at2759"/>
<evidence type="ECO:0000313" key="10">
    <source>
        <dbReference type="EMBL" id="EAR83902.1"/>
    </source>
</evidence>
<dbReference type="GO" id="GO:0005509">
    <property type="term" value="F:calcium ion binding"/>
    <property type="evidence" value="ECO:0007669"/>
    <property type="project" value="InterPro"/>
</dbReference>
<evidence type="ECO:0000256" key="7">
    <source>
        <dbReference type="SAM" id="Coils"/>
    </source>
</evidence>
<feature type="region of interest" description="Disordered" evidence="8">
    <location>
        <begin position="26"/>
        <end position="122"/>
    </location>
</feature>
<dbReference type="InterPro" id="IPR018247">
    <property type="entry name" value="EF_Hand_1_Ca_BS"/>
</dbReference>
<dbReference type="RefSeq" id="XP_001031565.1">
    <property type="nucleotide sequence ID" value="XM_001031565.1"/>
</dbReference>
<dbReference type="SMART" id="SM00054">
    <property type="entry name" value="EFh"/>
    <property type="match status" value="4"/>
</dbReference>
<keyword evidence="3" id="KW-0106">Calcium</keyword>
<dbReference type="Gene3D" id="1.10.238.10">
    <property type="entry name" value="EF-hand"/>
    <property type="match status" value="2"/>
</dbReference>
<proteinExistence type="inferred from homology"/>
<feature type="domain" description="EF-hand" evidence="9">
    <location>
        <begin position="1308"/>
        <end position="1343"/>
    </location>
</feature>
<dbReference type="GO" id="GO:0005929">
    <property type="term" value="C:cilium"/>
    <property type="evidence" value="ECO:0007669"/>
    <property type="project" value="UniProtKB-SubCell"/>
</dbReference>
<keyword evidence="4 7" id="KW-0175">Coiled coil</keyword>
<dbReference type="Gene3D" id="2.60.40.150">
    <property type="entry name" value="C2 domain"/>
    <property type="match status" value="2"/>
</dbReference>
<feature type="compositionally biased region" description="Basic and acidic residues" evidence="8">
    <location>
        <begin position="33"/>
        <end position="71"/>
    </location>
</feature>
<feature type="coiled-coil region" evidence="7">
    <location>
        <begin position="295"/>
        <end position="459"/>
    </location>
</feature>
<dbReference type="PROSITE" id="PS00018">
    <property type="entry name" value="EF_HAND_1"/>
    <property type="match status" value="4"/>
</dbReference>
<dbReference type="SUPFAM" id="SSF47473">
    <property type="entry name" value="EF-hand"/>
    <property type="match status" value="1"/>
</dbReference>
<dbReference type="eggNOG" id="ENOG502R2EB">
    <property type="taxonomic scope" value="Eukaryota"/>
</dbReference>
<protein>
    <submittedName>
        <fullName evidence="10">EF hand protein</fullName>
    </submittedName>
</protein>
<keyword evidence="5" id="KW-0969">Cilium</keyword>
<feature type="region of interest" description="Disordered" evidence="8">
    <location>
        <begin position="1352"/>
        <end position="1377"/>
    </location>
</feature>
<dbReference type="InterPro" id="IPR021656">
    <property type="entry name" value="C2-C2_1"/>
</dbReference>
<dbReference type="OMA" id="THNPRIN"/>
<evidence type="ECO:0000256" key="1">
    <source>
        <dbReference type="ARBA" id="ARBA00004138"/>
    </source>
</evidence>
<evidence type="ECO:0000313" key="11">
    <source>
        <dbReference type="Proteomes" id="UP000009168"/>
    </source>
</evidence>
<dbReference type="InParanoid" id="I7LZG7"/>
<evidence type="ECO:0000256" key="2">
    <source>
        <dbReference type="ARBA" id="ARBA00006042"/>
    </source>
</evidence>
<evidence type="ECO:0000256" key="8">
    <source>
        <dbReference type="SAM" id="MobiDB-lite"/>
    </source>
</evidence>
<comment type="similarity">
    <text evidence="2">Belongs to the RPGRIP1 family.</text>
</comment>
<evidence type="ECO:0000256" key="4">
    <source>
        <dbReference type="ARBA" id="ARBA00023054"/>
    </source>
</evidence>
<dbReference type="InterPro" id="IPR002048">
    <property type="entry name" value="EF_hand_dom"/>
</dbReference>
<dbReference type="Proteomes" id="UP000009168">
    <property type="component" value="Unassembled WGS sequence"/>
</dbReference>
<feature type="compositionally biased region" description="Acidic residues" evidence="8">
    <location>
        <begin position="507"/>
        <end position="516"/>
    </location>
</feature>
<dbReference type="PROSITE" id="PS50222">
    <property type="entry name" value="EF_HAND_2"/>
    <property type="match status" value="3"/>
</dbReference>
<feature type="compositionally biased region" description="Polar residues" evidence="8">
    <location>
        <begin position="1352"/>
        <end position="1363"/>
    </location>
</feature>
<dbReference type="CDD" id="cd00051">
    <property type="entry name" value="EFh"/>
    <property type="match status" value="1"/>
</dbReference>
<feature type="region of interest" description="Disordered" evidence="8">
    <location>
        <begin position="492"/>
        <end position="520"/>
    </location>
</feature>
<dbReference type="GeneID" id="7837353"/>
<evidence type="ECO:0000256" key="6">
    <source>
        <dbReference type="ARBA" id="ARBA00023273"/>
    </source>
</evidence>
<feature type="domain" description="EF-hand" evidence="9">
    <location>
        <begin position="1187"/>
        <end position="1222"/>
    </location>
</feature>
<feature type="coiled-coil region" evidence="7">
    <location>
        <begin position="788"/>
        <end position="815"/>
    </location>
</feature>
<dbReference type="HOGENOM" id="CLU_254959_0_0_1"/>
<dbReference type="KEGG" id="tet:TTHERM_00773120"/>
<dbReference type="InterPro" id="IPR031139">
    <property type="entry name" value="RPGRIP1_fam"/>
</dbReference>
<dbReference type="InterPro" id="IPR011992">
    <property type="entry name" value="EF-hand-dom_pair"/>
</dbReference>
<dbReference type="Pfam" id="PF13499">
    <property type="entry name" value="EF-hand_7"/>
    <property type="match status" value="2"/>
</dbReference>
<comment type="subcellular location">
    <subcellularLocation>
        <location evidence="1">Cell projection</location>
        <location evidence="1">Cilium</location>
    </subcellularLocation>
</comment>
<dbReference type="SUPFAM" id="SSF49562">
    <property type="entry name" value="C2 domain (Calcium/lipid-binding domain, CaLB)"/>
    <property type="match status" value="2"/>
</dbReference>
<dbReference type="EMBL" id="GG662514">
    <property type="protein sequence ID" value="EAR83902.1"/>
    <property type="molecule type" value="Genomic_DNA"/>
</dbReference>
<accession>I7LZG7</accession>
<organism evidence="10 11">
    <name type="scientific">Tetrahymena thermophila (strain SB210)</name>
    <dbReference type="NCBI Taxonomy" id="312017"/>
    <lineage>
        <taxon>Eukaryota</taxon>
        <taxon>Sar</taxon>
        <taxon>Alveolata</taxon>
        <taxon>Ciliophora</taxon>
        <taxon>Intramacronucleata</taxon>
        <taxon>Oligohymenophorea</taxon>
        <taxon>Hymenostomatida</taxon>
        <taxon>Tetrahymenina</taxon>
        <taxon>Tetrahymenidae</taxon>
        <taxon>Tetrahymena</taxon>
    </lineage>
</organism>
<evidence type="ECO:0000256" key="5">
    <source>
        <dbReference type="ARBA" id="ARBA00023069"/>
    </source>
</evidence>
<feature type="compositionally biased region" description="Basic and acidic residues" evidence="8">
    <location>
        <begin position="97"/>
        <end position="120"/>
    </location>
</feature>
<reference evidence="11" key="1">
    <citation type="journal article" date="2006" name="PLoS Biol.">
        <title>Macronuclear genome sequence of the ciliate Tetrahymena thermophila, a model eukaryote.</title>
        <authorList>
            <person name="Eisen J.A."/>
            <person name="Coyne R.S."/>
            <person name="Wu M."/>
            <person name="Wu D."/>
            <person name="Thiagarajan M."/>
            <person name="Wortman J.R."/>
            <person name="Badger J.H."/>
            <person name="Ren Q."/>
            <person name="Amedeo P."/>
            <person name="Jones K.M."/>
            <person name="Tallon L.J."/>
            <person name="Delcher A.L."/>
            <person name="Salzberg S.L."/>
            <person name="Silva J.C."/>
            <person name="Haas B.J."/>
            <person name="Majoros W.H."/>
            <person name="Farzad M."/>
            <person name="Carlton J.M."/>
            <person name="Smith R.K. Jr."/>
            <person name="Garg J."/>
            <person name="Pearlman R.E."/>
            <person name="Karrer K.M."/>
            <person name="Sun L."/>
            <person name="Manning G."/>
            <person name="Elde N.C."/>
            <person name="Turkewitz A.P."/>
            <person name="Asai D.J."/>
            <person name="Wilkes D.E."/>
            <person name="Wang Y."/>
            <person name="Cai H."/>
            <person name="Collins K."/>
            <person name="Stewart B.A."/>
            <person name="Lee S.R."/>
            <person name="Wilamowska K."/>
            <person name="Weinberg Z."/>
            <person name="Ruzzo W.L."/>
            <person name="Wloga D."/>
            <person name="Gaertig J."/>
            <person name="Frankel J."/>
            <person name="Tsao C.-C."/>
            <person name="Gorovsky M.A."/>
            <person name="Keeling P.J."/>
            <person name="Waller R.F."/>
            <person name="Patron N.J."/>
            <person name="Cherry J.M."/>
            <person name="Stover N.A."/>
            <person name="Krieger C.J."/>
            <person name="del Toro C."/>
            <person name="Ryder H.F."/>
            <person name="Williamson S.C."/>
            <person name="Barbeau R.A."/>
            <person name="Hamilton E.P."/>
            <person name="Orias E."/>
        </authorList>
    </citation>
    <scope>NUCLEOTIDE SEQUENCE [LARGE SCALE GENOMIC DNA]</scope>
    <source>
        <strain evidence="11">SB210</strain>
    </source>
</reference>
<name>I7LZG7_TETTS</name>
<feature type="compositionally biased region" description="Polar residues" evidence="8">
    <location>
        <begin position="81"/>
        <end position="96"/>
    </location>
</feature>
<sequence>MSSDVSINDNQLSQLSNMIQENKIRKATLTQQGDKDKSFQKLESNERISIRNEEKSQQETKKDLYNIKEDLSDSEDENKQSKQNISKKANRNAHSNSRFDKSQSQKDAERAKNSNKRAYEFYRSNQTRKEDIFLGQKDQSKKLIDKQATIAKKVDEIQSKLKSIDIEMKNKKVSDSNVNYQDAYFTMQRENSELKKELQAIQLAKSVVASKNKDKKLQKSIGNETVATRDRKKVSDLLKLVDMLKKQLQESEDRMKTYQNLHKSVLAQSQFQASMANPEKSTAYFNGQREINAKMQGMAAKNDELVSNMSALKQQLKACKQENAQLLIELKQANDKIVSLGKENRSLQLCAESADEYQKQIIDLKKQRDNTELRLKELLSSPFFKDHGEKAQKYARMHELEEESVRLNTVNEQLTRNVDNQKREIQLLKDELNNTKKYLEDLKEENESLKIDLTTQASKFGPLQQLQQLDHPTYLKTLGTLTMNSYKSKLKTPKDLERELRDKNEYGDEEEDEEEELNKTEQIRSLNKEIEQLKIEKGEIAVHLEKVQAMLRIQIETAQQREKIYLVEKEAQELKYKALLEKAQELAEITDMKGFLQGEQKQELDLQNVQLHRKGNVDYTDNVSEFSDDEDTQIDESKGQNFFDMWVGTCSIYGQNLSKATQGRISEDDNILVFSTIDFYDHETQTTPVCEGKSCYFNFQCSYKVNTKGAFLHYLETGSIRIEVYSVYHQDAILIGQADVNLDFLFKNNKKDKISAVLNQSISLTHHGIVTGEISIKARVRRPISNQIRFYIESKNNELEKLEELEHKQKIAYEQNKPFDELEGYQDNTTKRILVIAIEKGQGFDPKSTTFVYYSIQGKDYYTRSIQGSQPIYDHHQKIEITNVSQFLNQISKIPLQFYVFDDLQPFSNEQQDNNDCLGVATVQLDGLNKNQIVDAVIPIKDEKKEKRGTIYAKIFWYEYQDNLEIQSRIGENLMAKQWEKEFVLKLAKALKQRHLNTSNGFMIFDRNNDSIIDQNEFVSSCLGTLNMTEFSRDEVIYFYEKQRQPFNRDAFEALLRPYLIEDKQRIQYLEEINLLQKNVNRKDEEDQQQAQLFNLQQMQKEQFIKNNIQMYDNSNQSLKEFLQKNTETLLDQSRIEAIREMVSDIIINEMRTRSAIDVFSEIDSDNNDEIDANEMQQWLLRYGLRATPDEIRKFLKTFDVNNNNTLDLIEFMKYVQKESNASRILYYEKYPKLERANVDDKFGSYNQSTVVSDDQIIHDIEEKIFKYMIDKKLKIFDLHHQIDKDKNNSLGRQELSTFFKNKFGIQLTRRDMDVVFQTFDKDKDGQISLKEFVEHLKNAINIRKSLKQLRSSQHQSNISPQKSAIRLGGDDDEFNRTTQSRFQKSIKFKQ</sequence>
<feature type="coiled-coil region" evidence="7">
    <location>
        <begin position="234"/>
        <end position="268"/>
    </location>
</feature>
<dbReference type="GO" id="GO:0005856">
    <property type="term" value="C:cytoskeleton"/>
    <property type="evidence" value="ECO:0007669"/>
    <property type="project" value="UniProtKB-ARBA"/>
</dbReference>
<evidence type="ECO:0000259" key="9">
    <source>
        <dbReference type="PROSITE" id="PS50222"/>
    </source>
</evidence>
<keyword evidence="6" id="KW-0966">Cell projection</keyword>
<evidence type="ECO:0000256" key="3">
    <source>
        <dbReference type="ARBA" id="ARBA00022837"/>
    </source>
</evidence>
<dbReference type="Pfam" id="PF11618">
    <property type="entry name" value="C2-C2_1"/>
    <property type="match status" value="1"/>
</dbReference>
<feature type="domain" description="EF-hand" evidence="9">
    <location>
        <begin position="1151"/>
        <end position="1186"/>
    </location>
</feature>
<keyword evidence="11" id="KW-1185">Reference proteome</keyword>
<dbReference type="InterPro" id="IPR035892">
    <property type="entry name" value="C2_domain_sf"/>
</dbReference>
<dbReference type="PANTHER" id="PTHR14240">
    <property type="entry name" value="RETINITIS PIGMENTOSA GTPASE REGULATOR-INTERACTING PROTEIN"/>
    <property type="match status" value="1"/>
</dbReference>
<gene>
    <name evidence="10" type="ORF">TTHERM_00773120</name>
</gene>